<dbReference type="PROSITE" id="PS50977">
    <property type="entry name" value="HTH_TETR_2"/>
    <property type="match status" value="1"/>
</dbReference>
<dbReference type="GO" id="GO:0003700">
    <property type="term" value="F:DNA-binding transcription factor activity"/>
    <property type="evidence" value="ECO:0007669"/>
    <property type="project" value="TreeGrafter"/>
</dbReference>
<keyword evidence="1" id="KW-0678">Repressor</keyword>
<evidence type="ECO:0000256" key="5">
    <source>
        <dbReference type="PROSITE-ProRule" id="PRU00335"/>
    </source>
</evidence>
<dbReference type="SUPFAM" id="SSF46689">
    <property type="entry name" value="Homeodomain-like"/>
    <property type="match status" value="1"/>
</dbReference>
<dbReference type="Gene3D" id="1.10.357.10">
    <property type="entry name" value="Tetracycline Repressor, domain 2"/>
    <property type="match status" value="1"/>
</dbReference>
<name>A0A4Q7ZDM2_9GAMM</name>
<dbReference type="InterPro" id="IPR036271">
    <property type="entry name" value="Tet_transcr_reg_TetR-rel_C_sf"/>
</dbReference>
<comment type="caution">
    <text evidence="7">The sequence shown here is derived from an EMBL/GenBank/DDBJ whole genome shotgun (WGS) entry which is preliminary data.</text>
</comment>
<dbReference type="SUPFAM" id="SSF48498">
    <property type="entry name" value="Tetracyclin repressor-like, C-terminal domain"/>
    <property type="match status" value="1"/>
</dbReference>
<evidence type="ECO:0000256" key="3">
    <source>
        <dbReference type="ARBA" id="ARBA00023125"/>
    </source>
</evidence>
<dbReference type="InterPro" id="IPR050109">
    <property type="entry name" value="HTH-type_TetR-like_transc_reg"/>
</dbReference>
<evidence type="ECO:0000259" key="6">
    <source>
        <dbReference type="PROSITE" id="PS50977"/>
    </source>
</evidence>
<feature type="domain" description="HTH tetR-type" evidence="6">
    <location>
        <begin position="21"/>
        <end position="81"/>
    </location>
</feature>
<evidence type="ECO:0000313" key="7">
    <source>
        <dbReference type="EMBL" id="RZU47999.1"/>
    </source>
</evidence>
<dbReference type="Pfam" id="PF13977">
    <property type="entry name" value="TetR_C_6"/>
    <property type="match status" value="1"/>
</dbReference>
<dbReference type="EMBL" id="SHKX01000010">
    <property type="protein sequence ID" value="RZU47999.1"/>
    <property type="molecule type" value="Genomic_DNA"/>
</dbReference>
<dbReference type="Proteomes" id="UP000292423">
    <property type="component" value="Unassembled WGS sequence"/>
</dbReference>
<sequence length="210" mass="22796">MRDTLLESLKKKDSGTTGKGMDRARDILEAARALFAAEGYAGLSMRGVAAALGISLSTVQHYYRDKDTLLEAVLLYQMDQYQAAVAELSGVLADAGPEARLRAAMALFLTEARRPEVGGVFMEIWSLANRHPAAARVLEQVRLRERKQFMRLVQGVAPALDEGELARRARLMIALIEGLTVQLSRGDGGEEETGALVRAAETALLGIARD</sequence>
<dbReference type="PANTHER" id="PTHR30055">
    <property type="entry name" value="HTH-TYPE TRANSCRIPTIONAL REGULATOR RUTR"/>
    <property type="match status" value="1"/>
</dbReference>
<dbReference type="AlphaFoldDB" id="A0A4Q7ZDM2"/>
<keyword evidence="4" id="KW-0804">Transcription</keyword>
<organism evidence="7 8">
    <name type="scientific">Fluviicoccus keumensis</name>
    <dbReference type="NCBI Taxonomy" id="1435465"/>
    <lineage>
        <taxon>Bacteria</taxon>
        <taxon>Pseudomonadati</taxon>
        <taxon>Pseudomonadota</taxon>
        <taxon>Gammaproteobacteria</taxon>
        <taxon>Moraxellales</taxon>
        <taxon>Moraxellaceae</taxon>
        <taxon>Fluviicoccus</taxon>
    </lineage>
</organism>
<evidence type="ECO:0000256" key="2">
    <source>
        <dbReference type="ARBA" id="ARBA00023015"/>
    </source>
</evidence>
<dbReference type="InterPro" id="IPR009057">
    <property type="entry name" value="Homeodomain-like_sf"/>
</dbReference>
<dbReference type="Pfam" id="PF00440">
    <property type="entry name" value="TetR_N"/>
    <property type="match status" value="1"/>
</dbReference>
<feature type="DNA-binding region" description="H-T-H motif" evidence="5">
    <location>
        <begin position="44"/>
        <end position="63"/>
    </location>
</feature>
<dbReference type="PANTHER" id="PTHR30055:SF234">
    <property type="entry name" value="HTH-TYPE TRANSCRIPTIONAL REGULATOR BETI"/>
    <property type="match status" value="1"/>
</dbReference>
<evidence type="ECO:0000256" key="1">
    <source>
        <dbReference type="ARBA" id="ARBA00022491"/>
    </source>
</evidence>
<keyword evidence="2" id="KW-0805">Transcription regulation</keyword>
<keyword evidence="3 5" id="KW-0238">DNA-binding</keyword>
<reference evidence="7 8" key="1">
    <citation type="submission" date="2019-02" db="EMBL/GenBank/DDBJ databases">
        <title>Genomic Encyclopedia of Type Strains, Phase IV (KMG-IV): sequencing the most valuable type-strain genomes for metagenomic binning, comparative biology and taxonomic classification.</title>
        <authorList>
            <person name="Goeker M."/>
        </authorList>
    </citation>
    <scope>NUCLEOTIDE SEQUENCE [LARGE SCALE GENOMIC DNA]</scope>
    <source>
        <strain evidence="7 8">DSM 105135</strain>
    </source>
</reference>
<dbReference type="InterPro" id="IPR001647">
    <property type="entry name" value="HTH_TetR"/>
</dbReference>
<evidence type="ECO:0000313" key="8">
    <source>
        <dbReference type="Proteomes" id="UP000292423"/>
    </source>
</evidence>
<accession>A0A4Q7ZDM2</accession>
<evidence type="ECO:0000256" key="4">
    <source>
        <dbReference type="ARBA" id="ARBA00023163"/>
    </source>
</evidence>
<dbReference type="InterPro" id="IPR039538">
    <property type="entry name" value="BetI_C"/>
</dbReference>
<dbReference type="GO" id="GO:0000976">
    <property type="term" value="F:transcription cis-regulatory region binding"/>
    <property type="evidence" value="ECO:0007669"/>
    <property type="project" value="TreeGrafter"/>
</dbReference>
<proteinExistence type="predicted"/>
<keyword evidence="8" id="KW-1185">Reference proteome</keyword>
<protein>
    <submittedName>
        <fullName evidence="7">TetR family transcriptional regulator</fullName>
    </submittedName>
</protein>
<dbReference type="PRINTS" id="PR00455">
    <property type="entry name" value="HTHTETR"/>
</dbReference>
<gene>
    <name evidence="7" type="ORF">EV700_0968</name>
</gene>